<evidence type="ECO:0000313" key="1">
    <source>
        <dbReference type="EMBL" id="KAB1437787.1"/>
    </source>
</evidence>
<comment type="caution">
    <text evidence="1">The sequence shown here is derived from an EMBL/GenBank/DDBJ whole genome shotgun (WGS) entry which is preliminary data.</text>
</comment>
<protein>
    <submittedName>
        <fullName evidence="1">Carboxypeptidase regulatory-like domain-containing protein</fullName>
    </submittedName>
</protein>
<dbReference type="OrthoDB" id="1913746at2"/>
<reference evidence="1 2" key="1">
    <citation type="submission" date="2019-09" db="EMBL/GenBank/DDBJ databases">
        <authorList>
            <person name="Valk L.C."/>
        </authorList>
    </citation>
    <scope>NUCLEOTIDE SEQUENCE [LARGE SCALE GENOMIC DNA]</scope>
    <source>
        <strain evidence="1">GalUA</strain>
    </source>
</reference>
<keyword evidence="1" id="KW-0121">Carboxypeptidase</keyword>
<keyword evidence="1" id="KW-0645">Protease</keyword>
<organism evidence="1 2">
    <name type="scientific">Candidatus Galacturonatibacter soehngenii</name>
    <dbReference type="NCBI Taxonomy" id="2307010"/>
    <lineage>
        <taxon>Bacteria</taxon>
        <taxon>Bacillati</taxon>
        <taxon>Bacillota</taxon>
        <taxon>Clostridia</taxon>
        <taxon>Lachnospirales</taxon>
        <taxon>Lachnospiraceae</taxon>
        <taxon>Candidatus Galacturonatibacter</taxon>
    </lineage>
</organism>
<sequence>MPSKVTLRGRQIICSQIVTKDIQLAAYQYFFVKGIVYSPNGEPLANAAVEIVLINNTIFPIEEKRLGVTFTIADGTYGVSIPYVANREYKLIAYAALEEV</sequence>
<reference evidence="1 2" key="2">
    <citation type="submission" date="2020-02" db="EMBL/GenBank/DDBJ databases">
        <title>Candidatus Galacturonibacter soehngenii shows hetero-acetogenic catabolism of galacturonic acid but lacks a canonical carbon monoxide dehydrogenase/acetyl-CoA synthase complex.</title>
        <authorList>
            <person name="Diender M."/>
            <person name="Stouten G.R."/>
            <person name="Petersen J.F."/>
            <person name="Nielsen P.H."/>
            <person name="Dueholm M.S."/>
            <person name="Pronk J.T."/>
            <person name="Van Loosdrecht M.C.M."/>
        </authorList>
    </citation>
    <scope>NUCLEOTIDE SEQUENCE [LARGE SCALE GENOMIC DNA]</scope>
    <source>
        <strain evidence="1">GalUA</strain>
    </source>
</reference>
<name>A0A7V7QJG4_9FIRM</name>
<accession>A0A7V7QJG4</accession>
<dbReference type="RefSeq" id="WP_151144322.1">
    <property type="nucleotide sequence ID" value="NZ_WAGX01000005.1"/>
</dbReference>
<evidence type="ECO:0000313" key="2">
    <source>
        <dbReference type="Proteomes" id="UP000461768"/>
    </source>
</evidence>
<keyword evidence="1" id="KW-0378">Hydrolase</keyword>
<dbReference type="EMBL" id="WAGX01000005">
    <property type="protein sequence ID" value="KAB1437787.1"/>
    <property type="molecule type" value="Genomic_DNA"/>
</dbReference>
<dbReference type="GO" id="GO:0004180">
    <property type="term" value="F:carboxypeptidase activity"/>
    <property type="evidence" value="ECO:0007669"/>
    <property type="project" value="UniProtKB-KW"/>
</dbReference>
<keyword evidence="2" id="KW-1185">Reference proteome</keyword>
<dbReference type="Proteomes" id="UP000461768">
    <property type="component" value="Unassembled WGS sequence"/>
</dbReference>
<proteinExistence type="predicted"/>
<dbReference type="AlphaFoldDB" id="A0A7V7QJG4"/>
<dbReference type="InterPro" id="IPR008969">
    <property type="entry name" value="CarboxyPept-like_regulatory"/>
</dbReference>
<dbReference type="SUPFAM" id="SSF49464">
    <property type="entry name" value="Carboxypeptidase regulatory domain-like"/>
    <property type="match status" value="1"/>
</dbReference>
<gene>
    <name evidence="1" type="ORF">F7O84_09335</name>
</gene>